<gene>
    <name evidence="16" type="ORF">GT037_005132</name>
</gene>
<dbReference type="GO" id="GO:0016042">
    <property type="term" value="P:lipid catabolic process"/>
    <property type="evidence" value="ECO:0007669"/>
    <property type="project" value="UniProtKB-KW"/>
</dbReference>
<protein>
    <recommendedName>
        <fullName evidence="13">Patatin-like phospholipase domain-containing protein</fullName>
        <ecNumber evidence="13">3.1.1.-</ecNumber>
    </recommendedName>
</protein>
<comment type="similarity">
    <text evidence="13">Belongs to the PLPL family.</text>
</comment>
<evidence type="ECO:0000256" key="4">
    <source>
        <dbReference type="ARBA" id="ARBA00022679"/>
    </source>
</evidence>
<comment type="pathway">
    <text evidence="2">Sulfur metabolism; hydrogen sulfide biosynthesis; sulfite from sulfate: step 2/3.</text>
</comment>
<keyword evidence="9 13" id="KW-0442">Lipid degradation</keyword>
<dbReference type="NCBIfam" id="TIGR00455">
    <property type="entry name" value="apsK"/>
    <property type="match status" value="1"/>
</dbReference>
<dbReference type="GO" id="GO:0006641">
    <property type="term" value="P:triglyceride metabolic process"/>
    <property type="evidence" value="ECO:0007669"/>
    <property type="project" value="UniProtKB-ARBA"/>
</dbReference>
<keyword evidence="17" id="KW-1185">Reference proteome</keyword>
<dbReference type="RefSeq" id="XP_038787129.1">
    <property type="nucleotide sequence ID" value="XM_038930179.1"/>
</dbReference>
<proteinExistence type="inferred from homology"/>
<evidence type="ECO:0000259" key="15">
    <source>
        <dbReference type="PROSITE" id="PS51635"/>
    </source>
</evidence>
<dbReference type="EMBL" id="JAAABM010000006">
    <property type="protein sequence ID" value="KAF7676920.1"/>
    <property type="molecule type" value="Genomic_DNA"/>
</dbReference>
<evidence type="ECO:0000256" key="12">
    <source>
        <dbReference type="PROSITE-ProRule" id="PRU01161"/>
    </source>
</evidence>
<feature type="domain" description="PNPLA" evidence="15">
    <location>
        <begin position="160"/>
        <end position="348"/>
    </location>
</feature>
<keyword evidence="11" id="KW-0028">Amino-acid biosynthesis</keyword>
<sequence>MLKKLYAWWVQKSQRDLLLEAIGDARLFEEWEAVAYKLDEVLDYDMWRQTAISKDYDHRLIHQRLSAIYEAQEDNDILGLINLLRSGLVRNLGNITAPNLYNRAYAGTKLLIEDYVTQVAYAIENLTQYPTSRNSDTGLTNQAKLDVLHDTRQAFGRSVLVLQGGQVFGMCHLGVVKALHLRGLLPRIIAGTATGALIAALVGVHTEDELLEFLTGNTIDLTAFTNRPYRKGAGGTAWIGTLIRRLRRWWKEGHFLDVGVLEDVLRANVGDLTFEEAYTRTKRVLNITVTTASGGGIPNLLNYLTAPNVLVWSAALASNATASSTLYHSVTMMCKDDEGNIVPWSPASKTTFRPYTHALYRDRESPLHRIGELFNVNHFIVSQARPYLAPFLRSDSHHPNPKQDGRWRLSMPILRLVVLEIQHRLQQLDELGLLPPSIRRFLLDENIPGPSLTLVPELTPSDFFKLLENPTKEAIDYWILKGERSVWPAVTALKIRCAIEVELDRGYQLVRRRKPFDPVPPGGGLKKSGSRGDVQTAYGSEDDGRVREKRQRARAASFGGNGNITWHPSLSRDERNTYRKQKGFTIWFTGLSASGKSTIATALEQHLLHLGFAAYRLDGDNVRFGLNKDLGFSEKDRNENIRRIAEVAKLFADSSTIAITSFISPFKADRKQARELHAVTTGSDSPLAFVEVFVDLPLEVAEARDPKGLYKMAREGKIPEFTGISSPYEAPENAEIHIRSDQKSVEDSVKEIVEYLQSKGLLELQK</sequence>
<evidence type="ECO:0000256" key="2">
    <source>
        <dbReference type="ARBA" id="ARBA00004806"/>
    </source>
</evidence>
<keyword evidence="7 13" id="KW-0378">Hydrolase</keyword>
<dbReference type="AlphaFoldDB" id="A0A8H7B4G1"/>
<organism evidence="16 17">
    <name type="scientific">Alternaria burnsii</name>
    <dbReference type="NCBI Taxonomy" id="1187904"/>
    <lineage>
        <taxon>Eukaryota</taxon>
        <taxon>Fungi</taxon>
        <taxon>Dikarya</taxon>
        <taxon>Ascomycota</taxon>
        <taxon>Pezizomycotina</taxon>
        <taxon>Dothideomycetes</taxon>
        <taxon>Pleosporomycetidae</taxon>
        <taxon>Pleosporales</taxon>
        <taxon>Pleosporineae</taxon>
        <taxon>Pleosporaceae</taxon>
        <taxon>Alternaria</taxon>
        <taxon>Alternaria sect. Alternaria</taxon>
    </lineage>
</organism>
<dbReference type="GeneID" id="62203357"/>
<dbReference type="GO" id="GO:0019344">
    <property type="term" value="P:cysteine biosynthetic process"/>
    <property type="evidence" value="ECO:0007669"/>
    <property type="project" value="UniProtKB-KW"/>
</dbReference>
<reference evidence="16" key="1">
    <citation type="submission" date="2020-01" db="EMBL/GenBank/DDBJ databases">
        <authorList>
            <person name="Feng Z.H.Z."/>
        </authorList>
    </citation>
    <scope>NUCLEOTIDE SEQUENCE</scope>
    <source>
        <strain evidence="16">CBS107.38</strain>
    </source>
</reference>
<evidence type="ECO:0000256" key="9">
    <source>
        <dbReference type="ARBA" id="ARBA00022963"/>
    </source>
</evidence>
<dbReference type="Gene3D" id="3.40.1090.10">
    <property type="entry name" value="Cytosolic phospholipase A2 catalytic domain"/>
    <property type="match status" value="1"/>
</dbReference>
<dbReference type="Pfam" id="PF01734">
    <property type="entry name" value="Patatin"/>
    <property type="match status" value="1"/>
</dbReference>
<dbReference type="GO" id="GO:0004020">
    <property type="term" value="F:adenylylsulfate kinase activity"/>
    <property type="evidence" value="ECO:0007669"/>
    <property type="project" value="InterPro"/>
</dbReference>
<dbReference type="InterPro" id="IPR002891">
    <property type="entry name" value="APS"/>
</dbReference>
<dbReference type="GO" id="GO:0016020">
    <property type="term" value="C:membrane"/>
    <property type="evidence" value="ECO:0007669"/>
    <property type="project" value="UniProtKB-SubCell"/>
</dbReference>
<dbReference type="GO" id="GO:0004806">
    <property type="term" value="F:triacylglycerol lipase activity"/>
    <property type="evidence" value="ECO:0007669"/>
    <property type="project" value="InterPro"/>
</dbReference>
<evidence type="ECO:0000256" key="1">
    <source>
        <dbReference type="ARBA" id="ARBA00002682"/>
    </source>
</evidence>
<accession>A0A8H7B4G1</accession>
<dbReference type="InterPro" id="IPR002641">
    <property type="entry name" value="PNPLA_dom"/>
</dbReference>
<dbReference type="Proteomes" id="UP000596902">
    <property type="component" value="Unassembled WGS sequence"/>
</dbReference>
<evidence type="ECO:0000313" key="17">
    <source>
        <dbReference type="Proteomes" id="UP000596902"/>
    </source>
</evidence>
<comment type="similarity">
    <text evidence="3">Belongs to the APS kinase family.</text>
</comment>
<evidence type="ECO:0000256" key="3">
    <source>
        <dbReference type="ARBA" id="ARBA00007008"/>
    </source>
</evidence>
<keyword evidence="4" id="KW-0808">Transferase</keyword>
<dbReference type="FunFam" id="3.40.50.300:FF:000212">
    <property type="entry name" value="Adenylyl-sulfate kinase"/>
    <property type="match status" value="1"/>
</dbReference>
<evidence type="ECO:0000256" key="7">
    <source>
        <dbReference type="ARBA" id="ARBA00022801"/>
    </source>
</evidence>
<keyword evidence="8" id="KW-0067">ATP-binding</keyword>
<evidence type="ECO:0000256" key="14">
    <source>
        <dbReference type="SAM" id="MobiDB-lite"/>
    </source>
</evidence>
<comment type="function">
    <text evidence="13">Lipid hydrolase.</text>
</comment>
<evidence type="ECO:0000256" key="6">
    <source>
        <dbReference type="ARBA" id="ARBA00022777"/>
    </source>
</evidence>
<comment type="caution">
    <text evidence="12">Lacks conserved residue(s) required for the propagation of feature annotation.</text>
</comment>
<dbReference type="Pfam" id="PF01583">
    <property type="entry name" value="APS_kinase"/>
    <property type="match status" value="1"/>
</dbReference>
<dbReference type="PANTHER" id="PTHR14226">
    <property type="entry name" value="NEUROPATHY TARGET ESTERASE/SWISS CHEESE D.MELANOGASTER"/>
    <property type="match status" value="1"/>
</dbReference>
<keyword evidence="10 13" id="KW-0443">Lipid metabolism</keyword>
<dbReference type="InterPro" id="IPR050301">
    <property type="entry name" value="NTE"/>
</dbReference>
<dbReference type="InterPro" id="IPR027417">
    <property type="entry name" value="P-loop_NTPase"/>
</dbReference>
<dbReference type="InterPro" id="IPR016035">
    <property type="entry name" value="Acyl_Trfase/lysoPLipase"/>
</dbReference>
<dbReference type="CDD" id="cd07229">
    <property type="entry name" value="Pat_TGL3_like"/>
    <property type="match status" value="1"/>
</dbReference>
<evidence type="ECO:0000256" key="5">
    <source>
        <dbReference type="ARBA" id="ARBA00022741"/>
    </source>
</evidence>
<reference evidence="16" key="2">
    <citation type="submission" date="2020-08" db="EMBL/GenBank/DDBJ databases">
        <title>Draft Genome Sequence of Cumin Blight Pathogen Alternaria burnsii.</title>
        <authorList>
            <person name="Feng Z."/>
        </authorList>
    </citation>
    <scope>NUCLEOTIDE SEQUENCE</scope>
    <source>
        <strain evidence="16">CBS107.38</strain>
    </source>
</reference>
<dbReference type="SUPFAM" id="SSF52540">
    <property type="entry name" value="P-loop containing nucleoside triphosphate hydrolases"/>
    <property type="match status" value="1"/>
</dbReference>
<dbReference type="NCBIfam" id="NF003013">
    <property type="entry name" value="PRK03846.1"/>
    <property type="match status" value="1"/>
</dbReference>
<dbReference type="SUPFAM" id="SSF52151">
    <property type="entry name" value="FabD/lysophospholipase-like"/>
    <property type="match status" value="1"/>
</dbReference>
<evidence type="ECO:0000256" key="10">
    <source>
        <dbReference type="ARBA" id="ARBA00023098"/>
    </source>
</evidence>
<keyword evidence="6" id="KW-0418">Kinase</keyword>
<evidence type="ECO:0000256" key="11">
    <source>
        <dbReference type="ARBA" id="ARBA00023192"/>
    </source>
</evidence>
<comment type="subcellular location">
    <subcellularLocation>
        <location evidence="13">Membrane</location>
        <topology evidence="13">Single-pass membrane protein</topology>
    </subcellularLocation>
</comment>
<dbReference type="EC" id="3.1.1.-" evidence="13"/>
<dbReference type="Pfam" id="PF11815">
    <property type="entry name" value="DUF3336"/>
    <property type="match status" value="1"/>
</dbReference>
<dbReference type="PANTHER" id="PTHR14226:SF44">
    <property type="entry name" value="TRIACYLGLYCEROL LIPASE 3"/>
    <property type="match status" value="1"/>
</dbReference>
<evidence type="ECO:0000313" key="16">
    <source>
        <dbReference type="EMBL" id="KAF7676920.1"/>
    </source>
</evidence>
<dbReference type="CDD" id="cd02027">
    <property type="entry name" value="APSK"/>
    <property type="match status" value="1"/>
</dbReference>
<feature type="region of interest" description="Disordered" evidence="14">
    <location>
        <begin position="518"/>
        <end position="546"/>
    </location>
</feature>
<dbReference type="InterPro" id="IPR021771">
    <property type="entry name" value="Triacylglycerol_lipase_N"/>
</dbReference>
<keyword evidence="5" id="KW-0547">Nucleotide-binding</keyword>
<dbReference type="HAMAP" id="MF_00065">
    <property type="entry name" value="Adenylyl_sulf_kinase"/>
    <property type="match status" value="1"/>
</dbReference>
<keyword evidence="11" id="KW-0198">Cysteine biosynthesis</keyword>
<name>A0A8H7B4G1_9PLEO</name>
<evidence type="ECO:0000256" key="8">
    <source>
        <dbReference type="ARBA" id="ARBA00022840"/>
    </source>
</evidence>
<dbReference type="GO" id="GO:0005524">
    <property type="term" value="F:ATP binding"/>
    <property type="evidence" value="ECO:0007669"/>
    <property type="project" value="UniProtKB-KW"/>
</dbReference>
<dbReference type="PROSITE" id="PS51635">
    <property type="entry name" value="PNPLA"/>
    <property type="match status" value="1"/>
</dbReference>
<comment type="function">
    <text evidence="1">Probable lipid hydrolase.</text>
</comment>
<comment type="caution">
    <text evidence="16">The sequence shown here is derived from an EMBL/GenBank/DDBJ whole genome shotgun (WGS) entry which is preliminary data.</text>
</comment>
<dbReference type="Gene3D" id="3.40.50.300">
    <property type="entry name" value="P-loop containing nucleotide triphosphate hydrolases"/>
    <property type="match status" value="1"/>
</dbReference>
<dbReference type="InterPro" id="IPR059117">
    <property type="entry name" value="APS_kinase_dom"/>
</dbReference>
<evidence type="ECO:0000256" key="13">
    <source>
        <dbReference type="RuleBase" id="RU362055"/>
    </source>
</evidence>
<dbReference type="GO" id="GO:0000103">
    <property type="term" value="P:sulfate assimilation"/>
    <property type="evidence" value="ECO:0007669"/>
    <property type="project" value="InterPro"/>
</dbReference>